<protein>
    <submittedName>
        <fullName evidence="1">Uncharacterized protein</fullName>
    </submittedName>
</protein>
<dbReference type="Proteomes" id="UP001163603">
    <property type="component" value="Chromosome 7"/>
</dbReference>
<name>A0ACC0YA79_9ROSI</name>
<accession>A0ACC0YA79</accession>
<keyword evidence="2" id="KW-1185">Reference proteome</keyword>
<gene>
    <name evidence="1" type="ORF">Pint_25838</name>
</gene>
<comment type="caution">
    <text evidence="1">The sequence shown here is derived from an EMBL/GenBank/DDBJ whole genome shotgun (WGS) entry which is preliminary data.</text>
</comment>
<dbReference type="EMBL" id="CM047742">
    <property type="protein sequence ID" value="KAJ0033995.1"/>
    <property type="molecule type" value="Genomic_DNA"/>
</dbReference>
<evidence type="ECO:0000313" key="1">
    <source>
        <dbReference type="EMBL" id="KAJ0033995.1"/>
    </source>
</evidence>
<organism evidence="1 2">
    <name type="scientific">Pistacia integerrima</name>
    <dbReference type="NCBI Taxonomy" id="434235"/>
    <lineage>
        <taxon>Eukaryota</taxon>
        <taxon>Viridiplantae</taxon>
        <taxon>Streptophyta</taxon>
        <taxon>Embryophyta</taxon>
        <taxon>Tracheophyta</taxon>
        <taxon>Spermatophyta</taxon>
        <taxon>Magnoliopsida</taxon>
        <taxon>eudicotyledons</taxon>
        <taxon>Gunneridae</taxon>
        <taxon>Pentapetalae</taxon>
        <taxon>rosids</taxon>
        <taxon>malvids</taxon>
        <taxon>Sapindales</taxon>
        <taxon>Anacardiaceae</taxon>
        <taxon>Pistacia</taxon>
    </lineage>
</organism>
<evidence type="ECO:0000313" key="2">
    <source>
        <dbReference type="Proteomes" id="UP001163603"/>
    </source>
</evidence>
<proteinExistence type="predicted"/>
<sequence>MSLIPERFIIGGMNFSSCQLHRRPWLIRANDVVVSNVGGEAVIGMICFYEKPWPSHSSLICLQFPLLRPGEKEFAYESCAPLPTSSGSVKGSFTFVPRRLFI</sequence>
<reference evidence="2" key="1">
    <citation type="journal article" date="2023" name="G3 (Bethesda)">
        <title>Genome assembly and association tests identify interacting loci associated with vigor, precocity, and sex in interspecific pistachio rootstocks.</title>
        <authorList>
            <person name="Palmer W."/>
            <person name="Jacygrad E."/>
            <person name="Sagayaradj S."/>
            <person name="Cavanaugh K."/>
            <person name="Han R."/>
            <person name="Bertier L."/>
            <person name="Beede B."/>
            <person name="Kafkas S."/>
            <person name="Golino D."/>
            <person name="Preece J."/>
            <person name="Michelmore R."/>
        </authorList>
    </citation>
    <scope>NUCLEOTIDE SEQUENCE [LARGE SCALE GENOMIC DNA]</scope>
</reference>